<feature type="chain" id="PRO_5043672344" evidence="1">
    <location>
        <begin position="29"/>
        <end position="169"/>
    </location>
</feature>
<dbReference type="KEGG" id="dsc:ABOD76_17650"/>
<name>A0AAU7UAB6_9DEIO</name>
<evidence type="ECO:0000256" key="1">
    <source>
        <dbReference type="SAM" id="SignalP"/>
    </source>
</evidence>
<dbReference type="InterPro" id="IPR025419">
    <property type="entry name" value="DUF4142"/>
</dbReference>
<sequence length="169" mass="17806">MKILPAAVMLSLALASCAPMMGMGMAPASMDPDTLFEQAVAGSNMFEIKTSQLALAKSSSAAVKSFAQQMIDDHTKAQAQLEALAKSQGVPLPTMLPPDLQIKVVTLSGLNGAAFDTAYIQEQTLGHQLALSIFQNELTAGKKADTRNLATALLPAIQMHLQEAQALKP</sequence>
<dbReference type="InterPro" id="IPR012347">
    <property type="entry name" value="Ferritin-like"/>
</dbReference>
<proteinExistence type="predicted"/>
<dbReference type="RefSeq" id="WP_350243283.1">
    <property type="nucleotide sequence ID" value="NZ_CP158299.1"/>
</dbReference>
<reference evidence="3" key="1">
    <citation type="submission" date="2024-06" db="EMBL/GenBank/DDBJ databases">
        <title>Draft Genome Sequence of Deinococcus sonorensis Type Strain KR-87, a Biofilm Producing Representative of the Genus Deinococcus.</title>
        <authorList>
            <person name="Boren L.S."/>
            <person name="Grosso R.A."/>
            <person name="Hugenberg-Cox A.N."/>
            <person name="Hill J.T.E."/>
            <person name="Albert C.M."/>
            <person name="Tuohy J.M."/>
        </authorList>
    </citation>
    <scope>NUCLEOTIDE SEQUENCE</scope>
    <source>
        <strain evidence="3">KR-87</strain>
    </source>
</reference>
<gene>
    <name evidence="3" type="ORF">ABOD76_17650</name>
</gene>
<dbReference type="EMBL" id="CP158299">
    <property type="protein sequence ID" value="XBV85246.1"/>
    <property type="molecule type" value="Genomic_DNA"/>
</dbReference>
<keyword evidence="1" id="KW-0732">Signal</keyword>
<protein>
    <submittedName>
        <fullName evidence="3">DUF4142 domain-containing protein</fullName>
    </submittedName>
</protein>
<feature type="signal peptide" evidence="1">
    <location>
        <begin position="1"/>
        <end position="28"/>
    </location>
</feature>
<evidence type="ECO:0000259" key="2">
    <source>
        <dbReference type="Pfam" id="PF13628"/>
    </source>
</evidence>
<dbReference type="AlphaFoldDB" id="A0AAU7UAB6"/>
<dbReference type="PROSITE" id="PS51257">
    <property type="entry name" value="PROKAR_LIPOPROTEIN"/>
    <property type="match status" value="1"/>
</dbReference>
<dbReference type="Pfam" id="PF13628">
    <property type="entry name" value="DUF4142"/>
    <property type="match status" value="1"/>
</dbReference>
<dbReference type="PANTHER" id="PTHR38593:SF1">
    <property type="entry name" value="BLR2558 PROTEIN"/>
    <property type="match status" value="1"/>
</dbReference>
<dbReference type="Gene3D" id="1.20.1260.10">
    <property type="match status" value="1"/>
</dbReference>
<accession>A0AAU7UAB6</accession>
<organism evidence="3">
    <name type="scientific">Deinococcus sonorensis KR-87</name>
    <dbReference type="NCBI Taxonomy" id="694439"/>
    <lineage>
        <taxon>Bacteria</taxon>
        <taxon>Thermotogati</taxon>
        <taxon>Deinococcota</taxon>
        <taxon>Deinococci</taxon>
        <taxon>Deinococcales</taxon>
        <taxon>Deinococcaceae</taxon>
        <taxon>Deinococcus</taxon>
    </lineage>
</organism>
<feature type="domain" description="DUF4142" evidence="2">
    <location>
        <begin position="33"/>
        <end position="167"/>
    </location>
</feature>
<evidence type="ECO:0000313" key="3">
    <source>
        <dbReference type="EMBL" id="XBV85246.1"/>
    </source>
</evidence>
<dbReference type="PANTHER" id="PTHR38593">
    <property type="entry name" value="BLR2558 PROTEIN"/>
    <property type="match status" value="1"/>
</dbReference>